<evidence type="ECO:0000256" key="3">
    <source>
        <dbReference type="ARBA" id="ARBA00022722"/>
    </source>
</evidence>
<name>A0A934VEG3_9BACT</name>
<reference evidence="10" key="1">
    <citation type="submission" date="2021-01" db="EMBL/GenBank/DDBJ databases">
        <title>Modified the classification status of verrucomicrobia.</title>
        <authorList>
            <person name="Feng X."/>
        </authorList>
    </citation>
    <scope>NUCLEOTIDE SEQUENCE</scope>
    <source>
        <strain evidence="10">KCTC 22201</strain>
    </source>
</reference>
<keyword evidence="5 10" id="KW-0269">Exonuclease</keyword>
<dbReference type="GO" id="GO:0006281">
    <property type="term" value="P:DNA repair"/>
    <property type="evidence" value="ECO:0007669"/>
    <property type="project" value="InterPro"/>
</dbReference>
<dbReference type="AlphaFoldDB" id="A0A934VEG3"/>
<keyword evidence="4" id="KW-0378">Hydrolase</keyword>
<dbReference type="InterPro" id="IPR038763">
    <property type="entry name" value="DHH_sf"/>
</dbReference>
<dbReference type="Gene3D" id="3.10.310.30">
    <property type="match status" value="1"/>
</dbReference>
<feature type="domain" description="DDH" evidence="7">
    <location>
        <begin position="82"/>
        <end position="231"/>
    </location>
</feature>
<dbReference type="InterPro" id="IPR041122">
    <property type="entry name" value="RecJ_OB"/>
</dbReference>
<evidence type="ECO:0000256" key="4">
    <source>
        <dbReference type="ARBA" id="ARBA00022801"/>
    </source>
</evidence>
<comment type="caution">
    <text evidence="10">The sequence shown here is derived from an EMBL/GenBank/DDBJ whole genome shotgun (WGS) entry which is preliminary data.</text>
</comment>
<comment type="similarity">
    <text evidence="1">Belongs to the RecJ family.</text>
</comment>
<evidence type="ECO:0000256" key="6">
    <source>
        <dbReference type="SAM" id="Coils"/>
    </source>
</evidence>
<organism evidence="10 11">
    <name type="scientific">Haloferula rosea</name>
    <dbReference type="NCBI Taxonomy" id="490093"/>
    <lineage>
        <taxon>Bacteria</taxon>
        <taxon>Pseudomonadati</taxon>
        <taxon>Verrucomicrobiota</taxon>
        <taxon>Verrucomicrobiia</taxon>
        <taxon>Verrucomicrobiales</taxon>
        <taxon>Verrucomicrobiaceae</taxon>
        <taxon>Haloferula</taxon>
    </lineage>
</organism>
<dbReference type="RefSeq" id="WP_200278820.1">
    <property type="nucleotide sequence ID" value="NZ_JAENII010000006.1"/>
</dbReference>
<dbReference type="GO" id="GO:0003676">
    <property type="term" value="F:nucleic acid binding"/>
    <property type="evidence" value="ECO:0007669"/>
    <property type="project" value="InterPro"/>
</dbReference>
<feature type="domain" description="DHHA1" evidence="8">
    <location>
        <begin position="350"/>
        <end position="443"/>
    </location>
</feature>
<dbReference type="GO" id="GO:0008409">
    <property type="term" value="F:5'-3' exonuclease activity"/>
    <property type="evidence" value="ECO:0007669"/>
    <property type="project" value="InterPro"/>
</dbReference>
<dbReference type="InterPro" id="IPR004610">
    <property type="entry name" value="RecJ"/>
</dbReference>
<evidence type="ECO:0000313" key="10">
    <source>
        <dbReference type="EMBL" id="MBK1827284.1"/>
    </source>
</evidence>
<accession>A0A934VEG3</accession>
<sequence>MQAGDRQWILRGEPFHADGESSAAGFPAILGHLIEQRGLPSGDDLEGFLRPRLRDLGDPFEIGEMDRAVERIFKAIDAGEEVCIFGDYDVDGVSSVAVMRRILEAYGLNPRHFIPRRSSEGYGLSDAALKRAMSEGPKPDLIITVDCGTVSVDEIAGLRQRGIDVVVVDHHEPGPAGRPDVAALVNPKFGGGPDYLCAAGVCFKLAHALLKTRRLENFELKSLLELVTLATVADIVPMVGENRLMVRHGLKLLPNTLNPGLKALQKVAGMNGRVSSMDIGFRIGPRLNAAGRMDVPEDALGILLTNCRRRADEFAGKLEDYNRQRQAHEAQIRKEALEMLDKDFDLETDPVIVLGSRDWHPGVVGIVASRLMRQYHKPTFIVAIDEDGIGKGSGRSIEGVSLVEAIHASSDFLEAGGGHDMAAGISVREDQMDAFRDAFRRYVLEHSDESTRHPRMFLDAEIELDSLSLEFLRDYELLQPFGNGNPQPVFLATKVHLCRPPMRLKNNHLRLQLRQGYQEHDAVFFGGGENDLPDPPWDVAFTIDRNHFRGRTSLQIIVQDVRAAE</sequence>
<dbReference type="GO" id="GO:0006310">
    <property type="term" value="P:DNA recombination"/>
    <property type="evidence" value="ECO:0007669"/>
    <property type="project" value="InterPro"/>
</dbReference>
<evidence type="ECO:0000256" key="2">
    <source>
        <dbReference type="ARBA" id="ARBA00019841"/>
    </source>
</evidence>
<evidence type="ECO:0000256" key="5">
    <source>
        <dbReference type="ARBA" id="ARBA00022839"/>
    </source>
</evidence>
<evidence type="ECO:0000259" key="9">
    <source>
        <dbReference type="Pfam" id="PF17768"/>
    </source>
</evidence>
<feature type="domain" description="RecJ OB" evidence="9">
    <location>
        <begin position="458"/>
        <end position="560"/>
    </location>
</feature>
<dbReference type="Pfam" id="PF02272">
    <property type="entry name" value="DHHA1"/>
    <property type="match status" value="1"/>
</dbReference>
<dbReference type="Proteomes" id="UP000658278">
    <property type="component" value="Unassembled WGS sequence"/>
</dbReference>
<dbReference type="PANTHER" id="PTHR30255">
    <property type="entry name" value="SINGLE-STRANDED-DNA-SPECIFIC EXONUCLEASE RECJ"/>
    <property type="match status" value="1"/>
</dbReference>
<dbReference type="PANTHER" id="PTHR30255:SF2">
    <property type="entry name" value="SINGLE-STRANDED-DNA-SPECIFIC EXONUCLEASE RECJ"/>
    <property type="match status" value="1"/>
</dbReference>
<dbReference type="Pfam" id="PF01368">
    <property type="entry name" value="DHH"/>
    <property type="match status" value="1"/>
</dbReference>
<feature type="coiled-coil region" evidence="6">
    <location>
        <begin position="304"/>
        <end position="338"/>
    </location>
</feature>
<dbReference type="InterPro" id="IPR003156">
    <property type="entry name" value="DHHA1_dom"/>
</dbReference>
<evidence type="ECO:0000259" key="7">
    <source>
        <dbReference type="Pfam" id="PF01368"/>
    </source>
</evidence>
<dbReference type="Pfam" id="PF17768">
    <property type="entry name" value="RecJ_OB"/>
    <property type="match status" value="1"/>
</dbReference>
<evidence type="ECO:0000313" key="11">
    <source>
        <dbReference type="Proteomes" id="UP000658278"/>
    </source>
</evidence>
<protein>
    <recommendedName>
        <fullName evidence="2">Single-stranded-DNA-specific exonuclease RecJ</fullName>
    </recommendedName>
</protein>
<dbReference type="EMBL" id="JAENII010000006">
    <property type="protein sequence ID" value="MBK1827284.1"/>
    <property type="molecule type" value="Genomic_DNA"/>
</dbReference>
<dbReference type="SUPFAM" id="SSF64182">
    <property type="entry name" value="DHH phosphoesterases"/>
    <property type="match status" value="1"/>
</dbReference>
<dbReference type="InterPro" id="IPR001667">
    <property type="entry name" value="DDH_dom"/>
</dbReference>
<evidence type="ECO:0000256" key="1">
    <source>
        <dbReference type="ARBA" id="ARBA00005915"/>
    </source>
</evidence>
<dbReference type="NCBIfam" id="TIGR00644">
    <property type="entry name" value="recJ"/>
    <property type="match status" value="1"/>
</dbReference>
<proteinExistence type="inferred from homology"/>
<keyword evidence="11" id="KW-1185">Reference proteome</keyword>
<evidence type="ECO:0000259" key="8">
    <source>
        <dbReference type="Pfam" id="PF02272"/>
    </source>
</evidence>
<dbReference type="Gene3D" id="3.90.1640.30">
    <property type="match status" value="1"/>
</dbReference>
<keyword evidence="3" id="KW-0540">Nuclease</keyword>
<dbReference type="InterPro" id="IPR051673">
    <property type="entry name" value="SSDNA_exonuclease_RecJ"/>
</dbReference>
<keyword evidence="6" id="KW-0175">Coiled coil</keyword>
<gene>
    <name evidence="10" type="primary">recJ</name>
    <name evidence="10" type="ORF">JIN81_09635</name>
</gene>